<evidence type="ECO:0000313" key="2">
    <source>
        <dbReference type="EMBL" id="KFB45982.1"/>
    </source>
</evidence>
<sequence length="91" mass="9798">MGGLDGSLSAARSVRVSGVLLRKDVSGTVSGGRERRRKQQKNKMAQKKMKKDSAIHTVRVRFLEKDKINIHKSGKLASSSPGPVSGVARKG</sequence>
<evidence type="ECO:0000256" key="1">
    <source>
        <dbReference type="SAM" id="MobiDB-lite"/>
    </source>
</evidence>
<dbReference type="EMBL" id="KE525312">
    <property type="protein sequence ID" value="KFB45982.1"/>
    <property type="molecule type" value="Genomic_DNA"/>
</dbReference>
<proteinExistence type="predicted"/>
<evidence type="ECO:0000313" key="4">
    <source>
        <dbReference type="Proteomes" id="UP000030765"/>
    </source>
</evidence>
<dbReference type="AlphaFoldDB" id="A0A084W6Y8"/>
<accession>A0A084W6Y8</accession>
<dbReference type="EnsemblMetazoa" id="ASIC013947-RA">
    <property type="protein sequence ID" value="ASIC013947-PA"/>
    <property type="gene ID" value="ASIC013947"/>
</dbReference>
<gene>
    <name evidence="2" type="ORF">ZHAS_00013947</name>
</gene>
<feature type="compositionally biased region" description="Basic residues" evidence="1">
    <location>
        <begin position="34"/>
        <end position="50"/>
    </location>
</feature>
<feature type="region of interest" description="Disordered" evidence="1">
    <location>
        <begin position="22"/>
        <end position="55"/>
    </location>
</feature>
<dbReference type="EMBL" id="ATLV01021060">
    <property type="status" value="NOT_ANNOTATED_CDS"/>
    <property type="molecule type" value="Genomic_DNA"/>
</dbReference>
<evidence type="ECO:0000313" key="3">
    <source>
        <dbReference type="EnsemblMetazoa" id="ASIC013947-PA"/>
    </source>
</evidence>
<dbReference type="VEuPathDB" id="VectorBase:ASIC013947"/>
<name>A0A084W6Y8_ANOSI</name>
<reference evidence="2 4" key="1">
    <citation type="journal article" date="2014" name="BMC Genomics">
        <title>Genome sequence of Anopheles sinensis provides insight into genetics basis of mosquito competence for malaria parasites.</title>
        <authorList>
            <person name="Zhou D."/>
            <person name="Zhang D."/>
            <person name="Ding G."/>
            <person name="Shi L."/>
            <person name="Hou Q."/>
            <person name="Ye Y."/>
            <person name="Xu Y."/>
            <person name="Zhou H."/>
            <person name="Xiong C."/>
            <person name="Li S."/>
            <person name="Yu J."/>
            <person name="Hong S."/>
            <person name="Yu X."/>
            <person name="Zou P."/>
            <person name="Chen C."/>
            <person name="Chang X."/>
            <person name="Wang W."/>
            <person name="Lv Y."/>
            <person name="Sun Y."/>
            <person name="Ma L."/>
            <person name="Shen B."/>
            <person name="Zhu C."/>
        </authorList>
    </citation>
    <scope>NUCLEOTIDE SEQUENCE [LARGE SCALE GENOMIC DNA]</scope>
</reference>
<keyword evidence="4" id="KW-1185">Reference proteome</keyword>
<dbReference type="Proteomes" id="UP000030765">
    <property type="component" value="Unassembled WGS sequence"/>
</dbReference>
<reference evidence="3" key="2">
    <citation type="submission" date="2020-05" db="UniProtKB">
        <authorList>
            <consortium name="EnsemblMetazoa"/>
        </authorList>
    </citation>
    <scope>IDENTIFICATION</scope>
</reference>
<organism evidence="2">
    <name type="scientific">Anopheles sinensis</name>
    <name type="common">Mosquito</name>
    <dbReference type="NCBI Taxonomy" id="74873"/>
    <lineage>
        <taxon>Eukaryota</taxon>
        <taxon>Metazoa</taxon>
        <taxon>Ecdysozoa</taxon>
        <taxon>Arthropoda</taxon>
        <taxon>Hexapoda</taxon>
        <taxon>Insecta</taxon>
        <taxon>Pterygota</taxon>
        <taxon>Neoptera</taxon>
        <taxon>Endopterygota</taxon>
        <taxon>Diptera</taxon>
        <taxon>Nematocera</taxon>
        <taxon>Culicoidea</taxon>
        <taxon>Culicidae</taxon>
        <taxon>Anophelinae</taxon>
        <taxon>Anopheles</taxon>
    </lineage>
</organism>
<protein>
    <submittedName>
        <fullName evidence="2 3">Putative c6 zinc finger domain-containing protein</fullName>
    </submittedName>
</protein>
<feature type="region of interest" description="Disordered" evidence="1">
    <location>
        <begin position="70"/>
        <end position="91"/>
    </location>
</feature>